<evidence type="ECO:0000256" key="7">
    <source>
        <dbReference type="ARBA" id="ARBA00023180"/>
    </source>
</evidence>
<feature type="compositionally biased region" description="Polar residues" evidence="9">
    <location>
        <begin position="168"/>
        <end position="177"/>
    </location>
</feature>
<feature type="compositionally biased region" description="Gly residues" evidence="9">
    <location>
        <begin position="143"/>
        <end position="153"/>
    </location>
</feature>
<evidence type="ECO:0000256" key="1">
    <source>
        <dbReference type="ARBA" id="ARBA00004609"/>
    </source>
</evidence>
<dbReference type="GO" id="GO:0005886">
    <property type="term" value="C:plasma membrane"/>
    <property type="evidence" value="ECO:0007669"/>
    <property type="project" value="UniProtKB-SubCell"/>
</dbReference>
<evidence type="ECO:0000256" key="9">
    <source>
        <dbReference type="SAM" id="MobiDB-lite"/>
    </source>
</evidence>
<comment type="subcellular location">
    <subcellularLocation>
        <location evidence="1">Cell membrane</location>
        <topology evidence="1">Lipid-anchor</topology>
        <topology evidence="1">GPI-anchor</topology>
    </subcellularLocation>
</comment>
<evidence type="ECO:0000256" key="2">
    <source>
        <dbReference type="ARBA" id="ARBA00022475"/>
    </source>
</evidence>
<evidence type="ECO:0000256" key="8">
    <source>
        <dbReference type="ARBA" id="ARBA00023288"/>
    </source>
</evidence>
<keyword evidence="2" id="KW-1003">Cell membrane</keyword>
<dbReference type="Proteomes" id="UP000075243">
    <property type="component" value="Chromosome 6"/>
</dbReference>
<feature type="compositionally biased region" description="Low complexity" evidence="9">
    <location>
        <begin position="97"/>
        <end position="142"/>
    </location>
</feature>
<dbReference type="AlphaFoldDB" id="A0A151TFC5"/>
<dbReference type="GO" id="GO:0098552">
    <property type="term" value="C:side of membrane"/>
    <property type="evidence" value="ECO:0007669"/>
    <property type="project" value="UniProtKB-KW"/>
</dbReference>
<evidence type="ECO:0000256" key="4">
    <source>
        <dbReference type="ARBA" id="ARBA00022729"/>
    </source>
</evidence>
<feature type="chain" id="PRO_5007589053" evidence="10">
    <location>
        <begin position="20"/>
        <end position="207"/>
    </location>
</feature>
<keyword evidence="7" id="KW-0325">Glycoprotein</keyword>
<evidence type="ECO:0000313" key="13">
    <source>
        <dbReference type="Proteomes" id="UP000075243"/>
    </source>
</evidence>
<feature type="region of interest" description="Disordered" evidence="9">
    <location>
        <begin position="97"/>
        <end position="177"/>
    </location>
</feature>
<name>A0A151TFC5_CAJCA</name>
<dbReference type="OMA" id="RIAMANQ"/>
<dbReference type="PANTHER" id="PTHR31044">
    <property type="entry name" value="BETA-1,3 GLUCANASE"/>
    <property type="match status" value="1"/>
</dbReference>
<keyword evidence="8" id="KW-0449">Lipoprotein</keyword>
<dbReference type="InterPro" id="IPR044788">
    <property type="entry name" value="X8_dom_prot"/>
</dbReference>
<evidence type="ECO:0000256" key="6">
    <source>
        <dbReference type="ARBA" id="ARBA00023157"/>
    </source>
</evidence>
<feature type="domain" description="X8" evidence="11">
    <location>
        <begin position="20"/>
        <end position="105"/>
    </location>
</feature>
<protein>
    <submittedName>
        <fullName evidence="12">Glucan endo-1,3-beta-glucosidase-like protein At1g69295 family</fullName>
    </submittedName>
</protein>
<dbReference type="OrthoDB" id="1930814at2759"/>
<dbReference type="Pfam" id="PF07983">
    <property type="entry name" value="X8"/>
    <property type="match status" value="1"/>
</dbReference>
<dbReference type="Gramene" id="C.cajan_11657.t">
    <property type="protein sequence ID" value="C.cajan_11657.t"/>
    <property type="gene ID" value="C.cajan_11657"/>
</dbReference>
<organism evidence="12 13">
    <name type="scientific">Cajanus cajan</name>
    <name type="common">Pigeon pea</name>
    <name type="synonym">Cajanus indicus</name>
    <dbReference type="NCBI Taxonomy" id="3821"/>
    <lineage>
        <taxon>Eukaryota</taxon>
        <taxon>Viridiplantae</taxon>
        <taxon>Streptophyta</taxon>
        <taxon>Embryophyta</taxon>
        <taxon>Tracheophyta</taxon>
        <taxon>Spermatophyta</taxon>
        <taxon>Magnoliopsida</taxon>
        <taxon>eudicotyledons</taxon>
        <taxon>Gunneridae</taxon>
        <taxon>Pentapetalae</taxon>
        <taxon>rosids</taxon>
        <taxon>fabids</taxon>
        <taxon>Fabales</taxon>
        <taxon>Fabaceae</taxon>
        <taxon>Papilionoideae</taxon>
        <taxon>50 kb inversion clade</taxon>
        <taxon>NPAAA clade</taxon>
        <taxon>indigoferoid/millettioid clade</taxon>
        <taxon>Phaseoleae</taxon>
        <taxon>Cajanus</taxon>
    </lineage>
</organism>
<dbReference type="InterPro" id="IPR012946">
    <property type="entry name" value="X8"/>
</dbReference>
<keyword evidence="5" id="KW-0472">Membrane</keyword>
<reference evidence="12 13" key="1">
    <citation type="journal article" date="2012" name="Nat. Biotechnol.">
        <title>Draft genome sequence of pigeonpea (Cajanus cajan), an orphan legume crop of resource-poor farmers.</title>
        <authorList>
            <person name="Varshney R.K."/>
            <person name="Chen W."/>
            <person name="Li Y."/>
            <person name="Bharti A.K."/>
            <person name="Saxena R.K."/>
            <person name="Schlueter J.A."/>
            <person name="Donoghue M.T."/>
            <person name="Azam S."/>
            <person name="Fan G."/>
            <person name="Whaley A.M."/>
            <person name="Farmer A.D."/>
            <person name="Sheridan J."/>
            <person name="Iwata A."/>
            <person name="Tuteja R."/>
            <person name="Penmetsa R.V."/>
            <person name="Wu W."/>
            <person name="Upadhyaya H.D."/>
            <person name="Yang S.P."/>
            <person name="Shah T."/>
            <person name="Saxena K.B."/>
            <person name="Michael T."/>
            <person name="McCombie W.R."/>
            <person name="Yang B."/>
            <person name="Zhang G."/>
            <person name="Yang H."/>
            <person name="Wang J."/>
            <person name="Spillane C."/>
            <person name="Cook D.R."/>
            <person name="May G.D."/>
            <person name="Xu X."/>
            <person name="Jackson S.A."/>
        </authorList>
    </citation>
    <scope>NUCLEOTIDE SEQUENCE [LARGE SCALE GENOMIC DNA]</scope>
    <source>
        <strain evidence="13">cv. Asha</strain>
    </source>
</reference>
<dbReference type="FunFam" id="1.20.58.1040:FF:000001">
    <property type="entry name" value="Glucan endo-1,3-beta-glucosidase 4"/>
    <property type="match status" value="1"/>
</dbReference>
<accession>A0A151TFC5</accession>
<keyword evidence="13" id="KW-1185">Reference proteome</keyword>
<evidence type="ECO:0000256" key="5">
    <source>
        <dbReference type="ARBA" id="ARBA00023136"/>
    </source>
</evidence>
<proteinExistence type="predicted"/>
<sequence>MVPLMCFVLFLALAGHSSALYCVCKDGVGDQALQKAIDYACGAGADCTPILQNGVCYQPNTVKDHCNYAVNSYFQKKGQIQGSCDFSGAATPSQTPPTSASTCVYPSSPSNSGTGTTTTPTTTTPSGTPSTLTPTTPTTGITPGTGTGTGTGTTTGTTTGSPNMFGMSPTSSTGTGFNDSSKGVVHLRDSCMFLMSLVLTFWLVSRV</sequence>
<keyword evidence="6" id="KW-1015">Disulfide bond</keyword>
<evidence type="ECO:0000256" key="10">
    <source>
        <dbReference type="SAM" id="SignalP"/>
    </source>
</evidence>
<dbReference type="GO" id="GO:0009506">
    <property type="term" value="C:plasmodesma"/>
    <property type="evidence" value="ECO:0007669"/>
    <property type="project" value="UniProtKB-ARBA"/>
</dbReference>
<dbReference type="SMART" id="SM00768">
    <property type="entry name" value="X8"/>
    <property type="match status" value="1"/>
</dbReference>
<dbReference type="PANTHER" id="PTHR31044:SF60">
    <property type="entry name" value="PLASMODESMATA CALLOSE-BINDING PROTEIN 4"/>
    <property type="match status" value="1"/>
</dbReference>
<keyword evidence="3" id="KW-0336">GPI-anchor</keyword>
<dbReference type="EMBL" id="CM003608">
    <property type="protein sequence ID" value="KYP65745.1"/>
    <property type="molecule type" value="Genomic_DNA"/>
</dbReference>
<evidence type="ECO:0000256" key="3">
    <source>
        <dbReference type="ARBA" id="ARBA00022622"/>
    </source>
</evidence>
<evidence type="ECO:0000313" key="12">
    <source>
        <dbReference type="EMBL" id="KYP65745.1"/>
    </source>
</evidence>
<gene>
    <name evidence="12" type="ORF">KK1_012008</name>
</gene>
<dbReference type="Gene3D" id="1.20.58.1040">
    <property type="match status" value="1"/>
</dbReference>
<keyword evidence="4 10" id="KW-0732">Signal</keyword>
<feature type="signal peptide" evidence="10">
    <location>
        <begin position="1"/>
        <end position="19"/>
    </location>
</feature>
<evidence type="ECO:0000259" key="11">
    <source>
        <dbReference type="SMART" id="SM00768"/>
    </source>
</evidence>